<feature type="non-terminal residue" evidence="3">
    <location>
        <position position="1"/>
    </location>
</feature>
<dbReference type="EC" id="3.4.-.-" evidence="3"/>
<keyword evidence="1 3" id="KW-0378">Hydrolase</keyword>
<evidence type="ECO:0000256" key="1">
    <source>
        <dbReference type="ARBA" id="ARBA00022801"/>
    </source>
</evidence>
<protein>
    <submittedName>
        <fullName evidence="3">Peptidase S9 prolyl oligopeptidase</fullName>
        <ecNumber evidence="3">3.4.-.-</ecNumber>
    </submittedName>
</protein>
<dbReference type="GO" id="GO:0006508">
    <property type="term" value="P:proteolysis"/>
    <property type="evidence" value="ECO:0007669"/>
    <property type="project" value="InterPro"/>
</dbReference>
<evidence type="ECO:0000259" key="2">
    <source>
        <dbReference type="Pfam" id="PF00326"/>
    </source>
</evidence>
<name>T0ZKL6_9ZZZZ</name>
<organism evidence="3">
    <name type="scientific">mine drainage metagenome</name>
    <dbReference type="NCBI Taxonomy" id="410659"/>
    <lineage>
        <taxon>unclassified sequences</taxon>
        <taxon>metagenomes</taxon>
        <taxon>ecological metagenomes</taxon>
    </lineage>
</organism>
<dbReference type="InterPro" id="IPR001375">
    <property type="entry name" value="Peptidase_S9_cat"/>
</dbReference>
<gene>
    <name evidence="3" type="ORF">B2A_09365</name>
</gene>
<dbReference type="Pfam" id="PF00326">
    <property type="entry name" value="Peptidase_S9"/>
    <property type="match status" value="1"/>
</dbReference>
<dbReference type="EMBL" id="AUZZ01006761">
    <property type="protein sequence ID" value="EQD44987.1"/>
    <property type="molecule type" value="Genomic_DNA"/>
</dbReference>
<feature type="non-terminal residue" evidence="3">
    <location>
        <position position="298"/>
    </location>
</feature>
<dbReference type="PANTHER" id="PTHR42776">
    <property type="entry name" value="SERINE PEPTIDASE S9 FAMILY MEMBER"/>
    <property type="match status" value="1"/>
</dbReference>
<dbReference type="PANTHER" id="PTHR42776:SF27">
    <property type="entry name" value="DIPEPTIDYL PEPTIDASE FAMILY MEMBER 6"/>
    <property type="match status" value="1"/>
</dbReference>
<dbReference type="AlphaFoldDB" id="T0ZKL6"/>
<evidence type="ECO:0000313" key="3">
    <source>
        <dbReference type="EMBL" id="EQD44987.1"/>
    </source>
</evidence>
<accession>T0ZKL6</accession>
<reference evidence="3" key="1">
    <citation type="submission" date="2013-08" db="EMBL/GenBank/DDBJ databases">
        <authorList>
            <person name="Mendez C."/>
            <person name="Richter M."/>
            <person name="Ferrer M."/>
            <person name="Sanchez J."/>
        </authorList>
    </citation>
    <scope>NUCLEOTIDE SEQUENCE</scope>
</reference>
<dbReference type="GO" id="GO:0004252">
    <property type="term" value="F:serine-type endopeptidase activity"/>
    <property type="evidence" value="ECO:0007669"/>
    <property type="project" value="TreeGrafter"/>
</dbReference>
<dbReference type="Gene3D" id="3.40.50.1820">
    <property type="entry name" value="alpha/beta hydrolase"/>
    <property type="match status" value="1"/>
</dbReference>
<reference evidence="3" key="2">
    <citation type="journal article" date="2014" name="ISME J.">
        <title>Microbial stratification in low pH oxic and suboxic macroscopic growths along an acid mine drainage.</title>
        <authorList>
            <person name="Mendez-Garcia C."/>
            <person name="Mesa V."/>
            <person name="Sprenger R.R."/>
            <person name="Richter M."/>
            <person name="Diez M.S."/>
            <person name="Solano J."/>
            <person name="Bargiela R."/>
            <person name="Golyshina O.V."/>
            <person name="Manteca A."/>
            <person name="Ramos J.L."/>
            <person name="Gallego J.R."/>
            <person name="Llorente I."/>
            <person name="Martins Dos Santos V.A."/>
            <person name="Jensen O.N."/>
            <person name="Pelaez A.I."/>
            <person name="Sanchez J."/>
            <person name="Ferrer M."/>
        </authorList>
    </citation>
    <scope>NUCLEOTIDE SEQUENCE</scope>
</reference>
<sequence length="298" mass="33914">TLGLYAVNPSTSSETRLFASRTDDILKTFAAPSGRIYAVWSGITHPHYTFLALQSKEAQWIRLLSPMFRHQTVRILGMTTRQQLVLVCVQGDRNPGDYYLFNPETHTLRYLMSASPSIEPPALSRLHAYRISWRQWKEPVYVAFPHEPSHARGGIIIWIHDHPFRDGIQKSFDPRIQDLTEHGFVVVEVDYPGSFGSGAAWRRAGYRQWSGIMLQGIWAAARWAESHHWAPPGRLALGGTGYGGYAAMILAALHPRRIQAVVSLNGYYNLALLRTHLDRKWRTPAGRRFLNRVLGKHH</sequence>
<comment type="caution">
    <text evidence="3">The sequence shown here is derived from an EMBL/GenBank/DDBJ whole genome shotgun (WGS) entry which is preliminary data.</text>
</comment>
<dbReference type="InterPro" id="IPR029058">
    <property type="entry name" value="AB_hydrolase_fold"/>
</dbReference>
<dbReference type="SUPFAM" id="SSF53474">
    <property type="entry name" value="alpha/beta-Hydrolases"/>
    <property type="match status" value="1"/>
</dbReference>
<feature type="domain" description="Peptidase S9 prolyl oligopeptidase catalytic" evidence="2">
    <location>
        <begin position="171"/>
        <end position="276"/>
    </location>
</feature>
<proteinExistence type="predicted"/>